<evidence type="ECO:0000256" key="1">
    <source>
        <dbReference type="ARBA" id="ARBA00012797"/>
    </source>
</evidence>
<keyword evidence="4 11" id="KW-0808">Transferase</keyword>
<dbReference type="InterPro" id="IPR007356">
    <property type="entry name" value="tRNA_m1G_MeTrfase_euk"/>
</dbReference>
<gene>
    <name evidence="11" type="primary">TRM10</name>
    <name evidence="11" type="ORF">OC846_005243</name>
</gene>
<dbReference type="GO" id="GO:0052905">
    <property type="term" value="F:tRNA (guanosine(9)-N1)-methyltransferase activity"/>
    <property type="evidence" value="ECO:0007669"/>
    <property type="project" value="UniProtKB-EC"/>
</dbReference>
<dbReference type="GO" id="GO:0002939">
    <property type="term" value="P:tRNA N1-guanine methylation"/>
    <property type="evidence" value="ECO:0007669"/>
    <property type="project" value="TreeGrafter"/>
</dbReference>
<evidence type="ECO:0000313" key="11">
    <source>
        <dbReference type="EMBL" id="KAK0546476.1"/>
    </source>
</evidence>
<dbReference type="EC" id="2.1.1.221" evidence="1"/>
<feature type="region of interest" description="Disordered" evidence="9">
    <location>
        <begin position="382"/>
        <end position="450"/>
    </location>
</feature>
<feature type="domain" description="SAM-dependent MTase TRM10-type" evidence="10">
    <location>
        <begin position="80"/>
        <end position="341"/>
    </location>
</feature>
<dbReference type="Proteomes" id="UP001176517">
    <property type="component" value="Unassembled WGS sequence"/>
</dbReference>
<evidence type="ECO:0000256" key="4">
    <source>
        <dbReference type="ARBA" id="ARBA00022679"/>
    </source>
</evidence>
<keyword evidence="3 11" id="KW-0489">Methyltransferase</keyword>
<feature type="compositionally biased region" description="Low complexity" evidence="9">
    <location>
        <begin position="347"/>
        <end position="359"/>
    </location>
</feature>
<evidence type="ECO:0000313" key="12">
    <source>
        <dbReference type="Proteomes" id="UP001176517"/>
    </source>
</evidence>
<proteinExistence type="predicted"/>
<dbReference type="GO" id="GO:0000049">
    <property type="term" value="F:tRNA binding"/>
    <property type="evidence" value="ECO:0007669"/>
    <property type="project" value="TreeGrafter"/>
</dbReference>
<keyword evidence="12" id="KW-1185">Reference proteome</keyword>
<evidence type="ECO:0000256" key="7">
    <source>
        <dbReference type="ARBA" id="ARBA00032166"/>
    </source>
</evidence>
<dbReference type="InterPro" id="IPR028564">
    <property type="entry name" value="MT_TRM10-typ"/>
</dbReference>
<protein>
    <recommendedName>
        <fullName evidence="2">tRNA (guanine(9)-N1)-methyltransferase</fullName>
        <ecNumber evidence="1">2.1.1.221</ecNumber>
    </recommendedName>
    <alternativeName>
        <fullName evidence="7">tRNA methyltransferase 10</fullName>
    </alternativeName>
    <alternativeName>
        <fullName evidence="6">tRNA(m1G9)-methyltransferase</fullName>
    </alternativeName>
</protein>
<dbReference type="EMBL" id="JAPDMZ010000191">
    <property type="protein sequence ID" value="KAK0546476.1"/>
    <property type="molecule type" value="Genomic_DNA"/>
</dbReference>
<dbReference type="PROSITE" id="PS51675">
    <property type="entry name" value="SAM_MT_TRM10"/>
    <property type="match status" value="1"/>
</dbReference>
<keyword evidence="5" id="KW-0949">S-adenosyl-L-methionine</keyword>
<reference evidence="11" key="1">
    <citation type="journal article" date="2023" name="PhytoFront">
        <title>Draft Genome Resources of Seven Strains of Tilletia horrida, Causal Agent of Kernel Smut of Rice.</title>
        <authorList>
            <person name="Khanal S."/>
            <person name="Antony Babu S."/>
            <person name="Zhou X.G."/>
        </authorList>
    </citation>
    <scope>NUCLEOTIDE SEQUENCE</scope>
    <source>
        <strain evidence="11">TX6</strain>
    </source>
</reference>
<evidence type="ECO:0000256" key="2">
    <source>
        <dbReference type="ARBA" id="ARBA00020451"/>
    </source>
</evidence>
<evidence type="ECO:0000256" key="6">
    <source>
        <dbReference type="ARBA" id="ARBA00031792"/>
    </source>
</evidence>
<dbReference type="PANTHER" id="PTHR13563">
    <property type="entry name" value="TRNA (GUANINE-9-) METHYLTRANSFERASE"/>
    <property type="match status" value="1"/>
</dbReference>
<dbReference type="AlphaFoldDB" id="A0AAN6GLT9"/>
<dbReference type="Gene3D" id="3.40.1280.30">
    <property type="match status" value="1"/>
</dbReference>
<dbReference type="CDD" id="cd18089">
    <property type="entry name" value="SPOUT_Trm10-like"/>
    <property type="match status" value="1"/>
</dbReference>
<evidence type="ECO:0000256" key="3">
    <source>
        <dbReference type="ARBA" id="ARBA00022603"/>
    </source>
</evidence>
<dbReference type="PANTHER" id="PTHR13563:SF13">
    <property type="entry name" value="TRNA METHYLTRANSFERASE 10 HOMOLOG A"/>
    <property type="match status" value="1"/>
</dbReference>
<evidence type="ECO:0000256" key="5">
    <source>
        <dbReference type="ARBA" id="ARBA00022691"/>
    </source>
</evidence>
<accession>A0AAN6GLT9</accession>
<sequence>MEAEQSDTAAPESSLASGSAGPQISKRAQKRLAREQRWEDLKPVIKAQRKEKLRIIKEQKRQKAAEDVASGLVSEPSSSAAVAKVERTPFRATLVIDLGFDHLMNEKEIKSLALQLTFVYAANRRSTVPFEQIVLAGGSDQAHDLAKATAASSTFSSSSSSSHLPFGKAPTGVQLDARTQGSWRRWRNVHVVDDGNISALLQDPGTDDASRLHATFAPQDVIYLTADSENVIHQLEEGKAYVLGGIVDKNRYKNLCFEKAQRLGVQTAQLPISDALFNLSDEEEEEAEGQQKERAKSSEAVKLRTRKVLTVNQVADILIGWNEQRAQAMQKLEAPHQGTAGECEGESAPTSASTSQPSALEWDSSELERWWRAAVRKAFPRRKLKERTPRRKPRNDELAAAAASHPNISMDAESGQPGSSAGEIHTPISDQQEKMIVEDEDELYNAKLQT</sequence>
<feature type="region of interest" description="Disordered" evidence="9">
    <location>
        <begin position="329"/>
        <end position="363"/>
    </location>
</feature>
<evidence type="ECO:0000256" key="9">
    <source>
        <dbReference type="SAM" id="MobiDB-lite"/>
    </source>
</evidence>
<comment type="catalytic activity">
    <reaction evidence="8">
        <text>guanosine(9) in tRNA + S-adenosyl-L-methionine = N(1)-methylguanosine(9) in tRNA + S-adenosyl-L-homocysteine + H(+)</text>
        <dbReference type="Rhea" id="RHEA:43156"/>
        <dbReference type="Rhea" id="RHEA-COMP:10367"/>
        <dbReference type="Rhea" id="RHEA-COMP:10368"/>
        <dbReference type="ChEBI" id="CHEBI:15378"/>
        <dbReference type="ChEBI" id="CHEBI:57856"/>
        <dbReference type="ChEBI" id="CHEBI:59789"/>
        <dbReference type="ChEBI" id="CHEBI:73542"/>
        <dbReference type="ChEBI" id="CHEBI:74269"/>
        <dbReference type="EC" id="2.1.1.221"/>
    </reaction>
</comment>
<dbReference type="InterPro" id="IPR038459">
    <property type="entry name" value="MT_TRM10-typ_sf"/>
</dbReference>
<name>A0AAN6GLT9_9BASI</name>
<comment type="caution">
    <text evidence="11">The sequence shown here is derived from an EMBL/GenBank/DDBJ whole genome shotgun (WGS) entry which is preliminary data.</text>
</comment>
<organism evidence="11 12">
    <name type="scientific">Tilletia horrida</name>
    <dbReference type="NCBI Taxonomy" id="155126"/>
    <lineage>
        <taxon>Eukaryota</taxon>
        <taxon>Fungi</taxon>
        <taxon>Dikarya</taxon>
        <taxon>Basidiomycota</taxon>
        <taxon>Ustilaginomycotina</taxon>
        <taxon>Exobasidiomycetes</taxon>
        <taxon>Tilletiales</taxon>
        <taxon>Tilletiaceae</taxon>
        <taxon>Tilletia</taxon>
    </lineage>
</organism>
<dbReference type="GO" id="GO:0005634">
    <property type="term" value="C:nucleus"/>
    <property type="evidence" value="ECO:0007669"/>
    <property type="project" value="TreeGrafter"/>
</dbReference>
<evidence type="ECO:0000256" key="8">
    <source>
        <dbReference type="ARBA" id="ARBA00048434"/>
    </source>
</evidence>
<feature type="compositionally biased region" description="Basic residues" evidence="9">
    <location>
        <begin position="382"/>
        <end position="393"/>
    </location>
</feature>
<feature type="region of interest" description="Disordered" evidence="9">
    <location>
        <begin position="1"/>
        <end position="33"/>
    </location>
</feature>
<evidence type="ECO:0000259" key="10">
    <source>
        <dbReference type="PROSITE" id="PS51675"/>
    </source>
</evidence>